<dbReference type="GO" id="GO:0051724">
    <property type="term" value="F:NAD transmembrane transporter activity"/>
    <property type="evidence" value="ECO:0007669"/>
    <property type="project" value="TreeGrafter"/>
</dbReference>
<dbReference type="EMBL" id="JAAQHG020000009">
    <property type="protein sequence ID" value="KAL1587666.1"/>
    <property type="molecule type" value="Genomic_DNA"/>
</dbReference>
<keyword evidence="6" id="KW-0496">Mitochondrion</keyword>
<proteinExistence type="inferred from homology"/>
<dbReference type="GO" id="GO:0015228">
    <property type="term" value="F:coenzyme A transmembrane transporter activity"/>
    <property type="evidence" value="ECO:0007669"/>
    <property type="project" value="TreeGrafter"/>
</dbReference>
<protein>
    <recommendedName>
        <fullName evidence="16">Peroxisomal membrane protein PMP47B</fullName>
    </recommendedName>
</protein>
<evidence type="ECO:0000256" key="11">
    <source>
        <dbReference type="RuleBase" id="RU000488"/>
    </source>
</evidence>
<dbReference type="InterPro" id="IPR018108">
    <property type="entry name" value="MCP_transmembrane"/>
</dbReference>
<dbReference type="Proteomes" id="UP000803884">
    <property type="component" value="Unassembled WGS sequence"/>
</dbReference>
<evidence type="ECO:0000256" key="12">
    <source>
        <dbReference type="SAM" id="MobiDB-lite"/>
    </source>
</evidence>
<dbReference type="AlphaFoldDB" id="A0AB34KV25"/>
<dbReference type="InterPro" id="IPR023395">
    <property type="entry name" value="MCP_dom_sf"/>
</dbReference>
<feature type="repeat" description="Solcar" evidence="10">
    <location>
        <begin position="137"/>
        <end position="241"/>
    </location>
</feature>
<dbReference type="GO" id="GO:0080122">
    <property type="term" value="F:AMP transmembrane transporter activity"/>
    <property type="evidence" value="ECO:0007669"/>
    <property type="project" value="TreeGrafter"/>
</dbReference>
<keyword evidence="15" id="KW-1185">Reference proteome</keyword>
<evidence type="ECO:0000256" key="10">
    <source>
        <dbReference type="PROSITE-ProRule" id="PRU00282"/>
    </source>
</evidence>
<feature type="transmembrane region" description="Helical" evidence="13">
    <location>
        <begin position="98"/>
        <end position="120"/>
    </location>
</feature>
<feature type="region of interest" description="Disordered" evidence="12">
    <location>
        <begin position="172"/>
        <end position="193"/>
    </location>
</feature>
<accession>A0AB34KV25</accession>
<dbReference type="PANTHER" id="PTHR45939">
    <property type="entry name" value="PEROXISOMAL MEMBRANE PROTEIN PMP34-RELATED"/>
    <property type="match status" value="1"/>
</dbReference>
<feature type="compositionally biased region" description="Polar residues" evidence="12">
    <location>
        <begin position="14"/>
        <end position="30"/>
    </location>
</feature>
<evidence type="ECO:0000313" key="14">
    <source>
        <dbReference type="EMBL" id="KAL1587666.1"/>
    </source>
</evidence>
<keyword evidence="3 11" id="KW-0813">Transport</keyword>
<name>A0AB34KV25_9PEZI</name>
<dbReference type="GO" id="GO:0005347">
    <property type="term" value="F:ATP transmembrane transporter activity"/>
    <property type="evidence" value="ECO:0007669"/>
    <property type="project" value="TreeGrafter"/>
</dbReference>
<sequence length="346" mass="37068">MSYKSPAPTPSNPLPASTEPQAQAQNAATGSPSAQAVAAQQSDNVAHALAGAGGGLLSMALTYPLITLSTRAQVESKKADTNVVQAIKRILEREGLGGLYAGLESALFGITVTNFVYYYWYEFTRAYFTRTMQRSRLSTLESMAAGAIAGSATVLITNPIWVVNTRMTARKEETSEPVLPTKEGEASAPAEKKKAPNTLSTFLKIIREDGVTRLFAGVLPALVLVVNPILQYTIFEQLKQVLEKRRKVTARDSFLLGALGKLAATSITYPYITVKSRAHVATGAGSKEGMTASLKRIVREEGVAGLYGGIGPKVTQSVLTAAFLFAFKDILYDATVKARRTISKKA</sequence>
<comment type="similarity">
    <text evidence="2 11">Belongs to the mitochondrial carrier (TC 2.A.29) family.</text>
</comment>
<dbReference type="Gene3D" id="1.50.40.10">
    <property type="entry name" value="Mitochondrial carrier domain"/>
    <property type="match status" value="1"/>
</dbReference>
<feature type="repeat" description="Solcar" evidence="10">
    <location>
        <begin position="42"/>
        <end position="127"/>
    </location>
</feature>
<feature type="transmembrane region" description="Helical" evidence="13">
    <location>
        <begin position="214"/>
        <end position="234"/>
    </location>
</feature>
<feature type="region of interest" description="Disordered" evidence="12">
    <location>
        <begin position="1"/>
        <end position="33"/>
    </location>
</feature>
<keyword evidence="9" id="KW-0576">Peroxisome</keyword>
<dbReference type="GO" id="GO:0005778">
    <property type="term" value="C:peroxisomal membrane"/>
    <property type="evidence" value="ECO:0007669"/>
    <property type="project" value="UniProtKB-SubCell"/>
</dbReference>
<evidence type="ECO:0000256" key="4">
    <source>
        <dbReference type="ARBA" id="ARBA00022692"/>
    </source>
</evidence>
<dbReference type="GO" id="GO:0015230">
    <property type="term" value="F:FAD transmembrane transporter activity"/>
    <property type="evidence" value="ECO:0007669"/>
    <property type="project" value="TreeGrafter"/>
</dbReference>
<comment type="subcellular location">
    <subcellularLocation>
        <location evidence="1">Peroxisome membrane</location>
        <topology evidence="1">Multi-pass membrane protein</topology>
    </subcellularLocation>
</comment>
<evidence type="ECO:0000256" key="3">
    <source>
        <dbReference type="ARBA" id="ARBA00022448"/>
    </source>
</evidence>
<comment type="caution">
    <text evidence="14">The sequence shown here is derived from an EMBL/GenBank/DDBJ whole genome shotgun (WGS) entry which is preliminary data.</text>
</comment>
<evidence type="ECO:0000313" key="15">
    <source>
        <dbReference type="Proteomes" id="UP000803884"/>
    </source>
</evidence>
<evidence type="ECO:0000256" key="7">
    <source>
        <dbReference type="ARBA" id="ARBA00022989"/>
    </source>
</evidence>
<dbReference type="GO" id="GO:0044610">
    <property type="term" value="F:FMN transmembrane transporter activity"/>
    <property type="evidence" value="ECO:0007669"/>
    <property type="project" value="TreeGrafter"/>
</dbReference>
<dbReference type="Pfam" id="PF00153">
    <property type="entry name" value="Mito_carr"/>
    <property type="match status" value="3"/>
</dbReference>
<evidence type="ECO:0000256" key="6">
    <source>
        <dbReference type="ARBA" id="ARBA00022792"/>
    </source>
</evidence>
<feature type="transmembrane region" description="Helical" evidence="13">
    <location>
        <begin position="140"/>
        <end position="163"/>
    </location>
</feature>
<evidence type="ECO:0000256" key="2">
    <source>
        <dbReference type="ARBA" id="ARBA00006375"/>
    </source>
</evidence>
<keyword evidence="8 10" id="KW-0472">Membrane</keyword>
<dbReference type="GeneID" id="96004905"/>
<gene>
    <name evidence="14" type="ORF">WHR41_03461</name>
</gene>
<dbReference type="InterPro" id="IPR052217">
    <property type="entry name" value="Mito/Peroxisomal_Carrier"/>
</dbReference>
<evidence type="ECO:0000256" key="8">
    <source>
        <dbReference type="ARBA" id="ARBA00023136"/>
    </source>
</evidence>
<dbReference type="GO" id="GO:0015217">
    <property type="term" value="F:ADP transmembrane transporter activity"/>
    <property type="evidence" value="ECO:0007669"/>
    <property type="project" value="TreeGrafter"/>
</dbReference>
<organism evidence="14 15">
    <name type="scientific">Cladosporium halotolerans</name>
    <dbReference type="NCBI Taxonomy" id="1052096"/>
    <lineage>
        <taxon>Eukaryota</taxon>
        <taxon>Fungi</taxon>
        <taxon>Dikarya</taxon>
        <taxon>Ascomycota</taxon>
        <taxon>Pezizomycotina</taxon>
        <taxon>Dothideomycetes</taxon>
        <taxon>Dothideomycetidae</taxon>
        <taxon>Cladosporiales</taxon>
        <taxon>Cladosporiaceae</taxon>
        <taxon>Cladosporium</taxon>
    </lineage>
</organism>
<feature type="repeat" description="Solcar" evidence="10">
    <location>
        <begin position="252"/>
        <end position="334"/>
    </location>
</feature>
<evidence type="ECO:0000256" key="13">
    <source>
        <dbReference type="SAM" id="Phobius"/>
    </source>
</evidence>
<dbReference type="FunFam" id="1.50.40.10:FF:000152">
    <property type="entry name" value="Mitochondrial carrier domain-containing protein"/>
    <property type="match status" value="1"/>
</dbReference>
<keyword evidence="5" id="KW-0677">Repeat</keyword>
<dbReference type="RefSeq" id="XP_069230771.1">
    <property type="nucleotide sequence ID" value="XM_069372067.1"/>
</dbReference>
<dbReference type="PROSITE" id="PS50920">
    <property type="entry name" value="SOLCAR"/>
    <property type="match status" value="3"/>
</dbReference>
<dbReference type="SUPFAM" id="SSF103506">
    <property type="entry name" value="Mitochondrial carrier"/>
    <property type="match status" value="1"/>
</dbReference>
<keyword evidence="4 10" id="KW-0812">Transmembrane</keyword>
<dbReference type="PANTHER" id="PTHR45939:SF5">
    <property type="entry name" value="PEROXISOMAL MEMBRANE PROTEIN PMP34"/>
    <property type="match status" value="1"/>
</dbReference>
<keyword evidence="6" id="KW-0999">Mitochondrion inner membrane</keyword>
<feature type="compositionally biased region" description="Basic and acidic residues" evidence="12">
    <location>
        <begin position="182"/>
        <end position="193"/>
    </location>
</feature>
<keyword evidence="7 13" id="KW-1133">Transmembrane helix</keyword>
<evidence type="ECO:0000256" key="5">
    <source>
        <dbReference type="ARBA" id="ARBA00022737"/>
    </source>
</evidence>
<evidence type="ECO:0000256" key="1">
    <source>
        <dbReference type="ARBA" id="ARBA00004585"/>
    </source>
</evidence>
<evidence type="ECO:0000256" key="9">
    <source>
        <dbReference type="ARBA" id="ARBA00023140"/>
    </source>
</evidence>
<dbReference type="FunFam" id="1.50.40.10:FF:000119">
    <property type="entry name" value="Mitochondrial carrier domain-containing protein"/>
    <property type="match status" value="1"/>
</dbReference>
<reference evidence="14 15" key="1">
    <citation type="journal article" date="2020" name="Microbiol. Resour. Announc.">
        <title>Draft Genome Sequence of a Cladosporium Species Isolated from the Mesophotic Ascidian Didemnum maculosum.</title>
        <authorList>
            <person name="Gioti A."/>
            <person name="Siaperas R."/>
            <person name="Nikolaivits E."/>
            <person name="Le Goff G."/>
            <person name="Ouazzani J."/>
            <person name="Kotoulas G."/>
            <person name="Topakas E."/>
        </authorList>
    </citation>
    <scope>NUCLEOTIDE SEQUENCE [LARGE SCALE GENOMIC DNA]</scope>
    <source>
        <strain evidence="14 15">TM138-S3</strain>
    </source>
</reference>
<evidence type="ECO:0008006" key="16">
    <source>
        <dbReference type="Google" id="ProtNLM"/>
    </source>
</evidence>